<keyword evidence="1" id="KW-0472">Membrane</keyword>
<proteinExistence type="predicted"/>
<dbReference type="AlphaFoldDB" id="A0A5C3R8L9"/>
<evidence type="ECO:0000313" key="3">
    <source>
        <dbReference type="Proteomes" id="UP000305067"/>
    </source>
</evidence>
<protein>
    <submittedName>
        <fullName evidence="2">Uncharacterized protein</fullName>
    </submittedName>
</protein>
<keyword evidence="3" id="KW-1185">Reference proteome</keyword>
<sequence>MHLAHPLLRTFHAHPHISPPRLAICARPLSFSFSTVLSLLCLRADTTFVCSLLPLSRYGTTGRFLFLSTFSSYHHVLYLSLASGDTLALLIPGYFLLVYFLP</sequence>
<dbReference type="Proteomes" id="UP000305067">
    <property type="component" value="Unassembled WGS sequence"/>
</dbReference>
<evidence type="ECO:0000256" key="1">
    <source>
        <dbReference type="SAM" id="Phobius"/>
    </source>
</evidence>
<dbReference type="EMBL" id="ML178814">
    <property type="protein sequence ID" value="TFL07824.1"/>
    <property type="molecule type" value="Genomic_DNA"/>
</dbReference>
<organism evidence="2 3">
    <name type="scientific">Pterulicium gracile</name>
    <dbReference type="NCBI Taxonomy" id="1884261"/>
    <lineage>
        <taxon>Eukaryota</taxon>
        <taxon>Fungi</taxon>
        <taxon>Dikarya</taxon>
        <taxon>Basidiomycota</taxon>
        <taxon>Agaricomycotina</taxon>
        <taxon>Agaricomycetes</taxon>
        <taxon>Agaricomycetidae</taxon>
        <taxon>Agaricales</taxon>
        <taxon>Pleurotineae</taxon>
        <taxon>Pterulaceae</taxon>
        <taxon>Pterulicium</taxon>
    </lineage>
</organism>
<keyword evidence="1" id="KW-1133">Transmembrane helix</keyword>
<evidence type="ECO:0000313" key="2">
    <source>
        <dbReference type="EMBL" id="TFL07824.1"/>
    </source>
</evidence>
<accession>A0A5C3R8L9</accession>
<keyword evidence="1" id="KW-0812">Transmembrane</keyword>
<name>A0A5C3R8L9_9AGAR</name>
<gene>
    <name evidence="2" type="ORF">BDV98DRAFT_558523</name>
</gene>
<feature type="transmembrane region" description="Helical" evidence="1">
    <location>
        <begin position="76"/>
        <end position="101"/>
    </location>
</feature>
<reference evidence="2 3" key="1">
    <citation type="journal article" date="2019" name="Nat. Ecol. Evol.">
        <title>Megaphylogeny resolves global patterns of mushroom evolution.</title>
        <authorList>
            <person name="Varga T."/>
            <person name="Krizsan K."/>
            <person name="Foldi C."/>
            <person name="Dima B."/>
            <person name="Sanchez-Garcia M."/>
            <person name="Sanchez-Ramirez S."/>
            <person name="Szollosi G.J."/>
            <person name="Szarkandi J.G."/>
            <person name="Papp V."/>
            <person name="Albert L."/>
            <person name="Andreopoulos W."/>
            <person name="Angelini C."/>
            <person name="Antonin V."/>
            <person name="Barry K.W."/>
            <person name="Bougher N.L."/>
            <person name="Buchanan P."/>
            <person name="Buyck B."/>
            <person name="Bense V."/>
            <person name="Catcheside P."/>
            <person name="Chovatia M."/>
            <person name="Cooper J."/>
            <person name="Damon W."/>
            <person name="Desjardin D."/>
            <person name="Finy P."/>
            <person name="Geml J."/>
            <person name="Haridas S."/>
            <person name="Hughes K."/>
            <person name="Justo A."/>
            <person name="Karasinski D."/>
            <person name="Kautmanova I."/>
            <person name="Kiss B."/>
            <person name="Kocsube S."/>
            <person name="Kotiranta H."/>
            <person name="LaButti K.M."/>
            <person name="Lechner B.E."/>
            <person name="Liimatainen K."/>
            <person name="Lipzen A."/>
            <person name="Lukacs Z."/>
            <person name="Mihaltcheva S."/>
            <person name="Morgado L.N."/>
            <person name="Niskanen T."/>
            <person name="Noordeloos M.E."/>
            <person name="Ohm R.A."/>
            <person name="Ortiz-Santana B."/>
            <person name="Ovrebo C."/>
            <person name="Racz N."/>
            <person name="Riley R."/>
            <person name="Savchenko A."/>
            <person name="Shiryaev A."/>
            <person name="Soop K."/>
            <person name="Spirin V."/>
            <person name="Szebenyi C."/>
            <person name="Tomsovsky M."/>
            <person name="Tulloss R.E."/>
            <person name="Uehling J."/>
            <person name="Grigoriev I.V."/>
            <person name="Vagvolgyi C."/>
            <person name="Papp T."/>
            <person name="Martin F.M."/>
            <person name="Miettinen O."/>
            <person name="Hibbett D.S."/>
            <person name="Nagy L.G."/>
        </authorList>
    </citation>
    <scope>NUCLEOTIDE SEQUENCE [LARGE SCALE GENOMIC DNA]</scope>
    <source>
        <strain evidence="2 3">CBS 309.79</strain>
    </source>
</reference>